<evidence type="ECO:0000313" key="3">
    <source>
        <dbReference type="Proteomes" id="UP000751614"/>
    </source>
</evidence>
<dbReference type="EMBL" id="VCNI01000004">
    <property type="protein sequence ID" value="TMU50744.1"/>
    <property type="molecule type" value="Genomic_DNA"/>
</dbReference>
<accession>A0ABY2WH25</accession>
<dbReference type="Proteomes" id="UP000751614">
    <property type="component" value="Unassembled WGS sequence"/>
</dbReference>
<evidence type="ECO:0000313" key="2">
    <source>
        <dbReference type="EMBL" id="TMU50744.1"/>
    </source>
</evidence>
<dbReference type="RefSeq" id="WP_138839047.1">
    <property type="nucleotide sequence ID" value="NZ_VCNI01000004.1"/>
</dbReference>
<organism evidence="2 3">
    <name type="scientific">Flagellimonas algicola</name>
    <dbReference type="NCBI Taxonomy" id="2583815"/>
    <lineage>
        <taxon>Bacteria</taxon>
        <taxon>Pseudomonadati</taxon>
        <taxon>Bacteroidota</taxon>
        <taxon>Flavobacteriia</taxon>
        <taxon>Flavobacteriales</taxon>
        <taxon>Flavobacteriaceae</taxon>
        <taxon>Flagellimonas</taxon>
    </lineage>
</organism>
<proteinExistence type="predicted"/>
<feature type="transmembrane region" description="Helical" evidence="1">
    <location>
        <begin position="278"/>
        <end position="301"/>
    </location>
</feature>
<comment type="caution">
    <text evidence="2">The sequence shown here is derived from an EMBL/GenBank/DDBJ whole genome shotgun (WGS) entry which is preliminary data.</text>
</comment>
<evidence type="ECO:0000256" key="1">
    <source>
        <dbReference type="SAM" id="Phobius"/>
    </source>
</evidence>
<keyword evidence="1" id="KW-1133">Transmembrane helix</keyword>
<evidence type="ECO:0008006" key="4">
    <source>
        <dbReference type="Google" id="ProtNLM"/>
    </source>
</evidence>
<sequence>MRPPKLTDKQKERLYILEPKLKEAIVDGNFSVAKSLVVDLQSILRPTGHLTRLIQSKNRLYELALEINELDFAIKGFEGNRQLVSDRTRLYLEATALLAICYLRKEEIEKAKPLISEVLINDDVIKTERTRKIFRIEIVERFNEETALYSLKNKDVEQFTEDELEREIALLLTTNKSENELYLSIGRAVPQHTKHLLFQVHQFSIKQLPSAERLALPSAEQKIKDKEVGKTVFQSVKRVIYNSLCDPKSEIYQAWFTNGLPSMVLSKGYIRTTIATSLVNIGIGMKMIIAYVIALVMRFGLDVYCEHYKPLDLMGLREK</sequence>
<keyword evidence="1" id="KW-0812">Transmembrane</keyword>
<keyword evidence="3" id="KW-1185">Reference proteome</keyword>
<reference evidence="2 3" key="1">
    <citation type="submission" date="2019-05" db="EMBL/GenBank/DDBJ databases">
        <title>Flagellimonas sp. AsT0115, sp. nov., isolated from a marine red algae, Asparagopsis taxiformis.</title>
        <authorList>
            <person name="Kim J."/>
            <person name="Jeong S.E."/>
            <person name="Jeon C.O."/>
        </authorList>
    </citation>
    <scope>NUCLEOTIDE SEQUENCE [LARGE SCALE GENOMIC DNA]</scope>
    <source>
        <strain evidence="2 3">AsT0115</strain>
    </source>
</reference>
<gene>
    <name evidence="2" type="ORF">FGG15_18265</name>
</gene>
<name>A0ABY2WH25_9FLAO</name>
<keyword evidence="1" id="KW-0472">Membrane</keyword>
<protein>
    <recommendedName>
        <fullName evidence="4">Tetratricopeptide repeat protein</fullName>
    </recommendedName>
</protein>